<dbReference type="AlphaFoldDB" id="A0A1E8CMF1"/>
<dbReference type="EMBL" id="MASR01000001">
    <property type="protein sequence ID" value="OFE13462.1"/>
    <property type="molecule type" value="Genomic_DNA"/>
</dbReference>
<comment type="caution">
    <text evidence="2">The sequence shown here is derived from an EMBL/GenBank/DDBJ whole genome shotgun (WGS) entry which is preliminary data.</text>
</comment>
<feature type="transmembrane region" description="Helical" evidence="1">
    <location>
        <begin position="91"/>
        <end position="108"/>
    </location>
</feature>
<protein>
    <submittedName>
        <fullName evidence="2">Thiol-disulfide oxidoreductase</fullName>
    </submittedName>
</protein>
<keyword evidence="1" id="KW-1133">Transmembrane helix</keyword>
<keyword evidence="1" id="KW-0472">Membrane</keyword>
<dbReference type="RefSeq" id="WP_070117679.1">
    <property type="nucleotide sequence ID" value="NZ_MASR01000001.1"/>
</dbReference>
<dbReference type="InterPro" id="IPR007263">
    <property type="entry name" value="DCC1-like"/>
</dbReference>
<gene>
    <name evidence="2" type="ORF">PHACT_10205</name>
</gene>
<evidence type="ECO:0000256" key="1">
    <source>
        <dbReference type="SAM" id="Phobius"/>
    </source>
</evidence>
<proteinExistence type="predicted"/>
<keyword evidence="3" id="KW-1185">Reference proteome</keyword>
<dbReference type="STRING" id="1524254.PHACT_10205"/>
<reference evidence="3" key="1">
    <citation type="submission" date="2016-07" db="EMBL/GenBank/DDBJ databases">
        <authorList>
            <person name="Florea S."/>
            <person name="Webb J.S."/>
            <person name="Jaromczyk J."/>
            <person name="Schardl C.L."/>
        </authorList>
    </citation>
    <scope>NUCLEOTIDE SEQUENCE [LARGE SCALE GENOMIC DNA]</scope>
    <source>
        <strain evidence="3">KCTC 42131</strain>
    </source>
</reference>
<evidence type="ECO:0000313" key="3">
    <source>
        <dbReference type="Proteomes" id="UP000175669"/>
    </source>
</evidence>
<dbReference type="Proteomes" id="UP000175669">
    <property type="component" value="Unassembled WGS sequence"/>
</dbReference>
<organism evidence="2 3">
    <name type="scientific">Pseudohongiella acticola</name>
    <dbReference type="NCBI Taxonomy" id="1524254"/>
    <lineage>
        <taxon>Bacteria</taxon>
        <taxon>Pseudomonadati</taxon>
        <taxon>Pseudomonadota</taxon>
        <taxon>Gammaproteobacteria</taxon>
        <taxon>Pseudomonadales</taxon>
        <taxon>Pseudohongiellaceae</taxon>
        <taxon>Pseudohongiella</taxon>
    </lineage>
</organism>
<evidence type="ECO:0000313" key="2">
    <source>
        <dbReference type="EMBL" id="OFE13462.1"/>
    </source>
</evidence>
<name>A0A1E8CMF1_9GAMM</name>
<dbReference type="OrthoDB" id="5294764at2"/>
<dbReference type="GO" id="GO:0015035">
    <property type="term" value="F:protein-disulfide reductase activity"/>
    <property type="evidence" value="ECO:0007669"/>
    <property type="project" value="InterPro"/>
</dbReference>
<keyword evidence="1" id="KW-0812">Transmembrane</keyword>
<sequence length="122" mass="14464">MSDQRQPLTVYYDGACPDCVKDRETYERMAADDANVHWYDITGKDDELRKRGIDPERALRELHVEDASGKIYRELDAYQLLMRRAPRLRPLGWLIGLPLIKPMLSWLYRKMVDRRLRRTGRG</sequence>
<accession>A0A1E8CMF1</accession>
<dbReference type="Pfam" id="PF04134">
    <property type="entry name" value="DCC1-like"/>
    <property type="match status" value="1"/>
</dbReference>